<feature type="compositionally biased region" description="Polar residues" evidence="1">
    <location>
        <begin position="192"/>
        <end position="204"/>
    </location>
</feature>
<organism evidence="2 3">
    <name type="scientific">Dissulfurirhabdus thermomarina</name>
    <dbReference type="NCBI Taxonomy" id="1765737"/>
    <lineage>
        <taxon>Bacteria</taxon>
        <taxon>Deltaproteobacteria</taxon>
        <taxon>Dissulfurirhabdaceae</taxon>
        <taxon>Dissulfurirhabdus</taxon>
    </lineage>
</organism>
<feature type="compositionally biased region" description="Basic and acidic residues" evidence="1">
    <location>
        <begin position="169"/>
        <end position="179"/>
    </location>
</feature>
<evidence type="ECO:0000313" key="3">
    <source>
        <dbReference type="Proteomes" id="UP000469346"/>
    </source>
</evidence>
<protein>
    <recommendedName>
        <fullName evidence="4">DUF45 domain-containing protein</fullName>
    </recommendedName>
</protein>
<dbReference type="EMBL" id="JAAGRR010000003">
    <property type="protein sequence ID" value="NDY41370.1"/>
    <property type="molecule type" value="Genomic_DNA"/>
</dbReference>
<evidence type="ECO:0008006" key="4">
    <source>
        <dbReference type="Google" id="ProtNLM"/>
    </source>
</evidence>
<feature type="region of interest" description="Disordered" evidence="1">
    <location>
        <begin position="168"/>
        <end position="204"/>
    </location>
</feature>
<proteinExistence type="predicted"/>
<gene>
    <name evidence="2" type="ORF">G3N55_00700</name>
</gene>
<reference evidence="2 3" key="1">
    <citation type="submission" date="2020-02" db="EMBL/GenBank/DDBJ databases">
        <title>Comparative genomics of sulfur disproportionating microorganisms.</title>
        <authorList>
            <person name="Ward L.M."/>
            <person name="Bertran E."/>
            <person name="Johnston D.T."/>
        </authorList>
    </citation>
    <scope>NUCLEOTIDE SEQUENCE [LARGE SCALE GENOMIC DNA]</scope>
    <source>
        <strain evidence="2 3">DSM 100025</strain>
    </source>
</reference>
<evidence type="ECO:0000256" key="1">
    <source>
        <dbReference type="SAM" id="MobiDB-lite"/>
    </source>
</evidence>
<keyword evidence="3" id="KW-1185">Reference proteome</keyword>
<dbReference type="AlphaFoldDB" id="A0A6N9TLR6"/>
<evidence type="ECO:0000313" key="2">
    <source>
        <dbReference type="EMBL" id="NDY41370.1"/>
    </source>
</evidence>
<name>A0A6N9TLR6_DISTH</name>
<accession>A0A6N9TLR6</accession>
<dbReference type="Proteomes" id="UP000469346">
    <property type="component" value="Unassembled WGS sequence"/>
</dbReference>
<sequence>MAERFFTRAALRTLDEAARVAEDLTSDHFRLTSRDWRHMPYEIRTLRELAAWEHPGRAFAHLVRYDRPLEAKGSGGDARHFYRICLHDGNILAAAGGGHKARLLPFLVYVLTHELVHVARFGKFAHGFLSNRHLEEERRVDRLTREILAPCPIPGMGGVLGRFCPEEAGATRREGDPRGRQILPMQGGRSPCPSTSTNAGNATR</sequence>
<dbReference type="RefSeq" id="WP_163297532.1">
    <property type="nucleotide sequence ID" value="NZ_JAAGRR010000003.1"/>
</dbReference>
<comment type="caution">
    <text evidence="2">The sequence shown here is derived from an EMBL/GenBank/DDBJ whole genome shotgun (WGS) entry which is preliminary data.</text>
</comment>